<dbReference type="AlphaFoldDB" id="A0A0A1V301"/>
<dbReference type="eggNOG" id="ENOG502SAQI">
    <property type="taxonomic scope" value="Eukaryota"/>
</dbReference>
<evidence type="ECO:0000313" key="5">
    <source>
        <dbReference type="Proteomes" id="UP000030151"/>
    </source>
</evidence>
<accession>A0A0A1V301</accession>
<dbReference type="Pfam" id="PF24535">
    <property type="entry name" value="DUF7598"/>
    <property type="match status" value="1"/>
</dbReference>
<dbReference type="EMBL" id="JELW01000002">
    <property type="protein sequence ID" value="EXV04652.1"/>
    <property type="molecule type" value="Genomic_DNA"/>
</dbReference>
<keyword evidence="2" id="KW-1133">Transmembrane helix</keyword>
<evidence type="ECO:0000259" key="3">
    <source>
        <dbReference type="Pfam" id="PF24535"/>
    </source>
</evidence>
<sequence length="287" mass="31497">MWSKIVKIFCPAAANAGDNAVGIIVLQILRLCTVTTLATMSVAYWVFILNVDKSRTYFVFECASLCCNSIICFILLFSEFPVFKAVKRYFVSSWPVLSDVHGVAWLGSIMLLLGCNIFGNLNTPAMDSEKVAAPFLKLTLAAGVLAFIFGVTNIVCSFVWRNGKEGITSRDVRANGALAKGRRQSPPAYASTYTDQYGKQGAKAGCFTRFTDKATTLFSKKKESARPEISAPVIDVERGHSEKDRFSPVMPGVRRPPTVMHPMNNNTNSGSSSLYSDLYSDPDPNRI</sequence>
<comment type="caution">
    <text evidence="4">The sequence shown here is derived from an EMBL/GenBank/DDBJ whole genome shotgun (WGS) entry which is preliminary data.</text>
</comment>
<dbReference type="HOGENOM" id="CLU_066685_0_0_1"/>
<evidence type="ECO:0000256" key="2">
    <source>
        <dbReference type="SAM" id="Phobius"/>
    </source>
</evidence>
<feature type="transmembrane region" description="Helical" evidence="2">
    <location>
        <begin position="20"/>
        <end position="46"/>
    </location>
</feature>
<feature type="compositionally biased region" description="Low complexity" evidence="1">
    <location>
        <begin position="271"/>
        <end position="287"/>
    </location>
</feature>
<keyword evidence="2" id="KW-0472">Membrane</keyword>
<proteinExistence type="predicted"/>
<evidence type="ECO:0000256" key="1">
    <source>
        <dbReference type="SAM" id="MobiDB-lite"/>
    </source>
</evidence>
<feature type="transmembrane region" description="Helical" evidence="2">
    <location>
        <begin position="135"/>
        <end position="160"/>
    </location>
</feature>
<reference evidence="4 5" key="1">
    <citation type="submission" date="2014-02" db="EMBL/GenBank/DDBJ databases">
        <title>The genome sequence of the entomopathogenic fungus Metarhizium robertsii ARSEF 2575.</title>
        <authorList>
            <person name="Giuliano Garisto Donzelli B."/>
            <person name="Roe B.A."/>
            <person name="Macmil S.L."/>
            <person name="Krasnoff S.B."/>
            <person name="Gibson D.M."/>
        </authorList>
    </citation>
    <scope>NUCLEOTIDE SEQUENCE [LARGE SCALE GENOMIC DNA]</scope>
    <source>
        <strain evidence="4 5">ARSEF 2575</strain>
    </source>
</reference>
<feature type="domain" description="DUF7598" evidence="3">
    <location>
        <begin position="22"/>
        <end position="159"/>
    </location>
</feature>
<evidence type="ECO:0000313" key="4">
    <source>
        <dbReference type="EMBL" id="EXV04652.1"/>
    </source>
</evidence>
<name>A0A0A1V301_9HYPO</name>
<feature type="transmembrane region" description="Helical" evidence="2">
    <location>
        <begin position="103"/>
        <end position="123"/>
    </location>
</feature>
<feature type="transmembrane region" description="Helical" evidence="2">
    <location>
        <begin position="58"/>
        <end position="83"/>
    </location>
</feature>
<dbReference type="OrthoDB" id="5327148at2759"/>
<organism evidence="4 5">
    <name type="scientific">Metarhizium robertsii</name>
    <dbReference type="NCBI Taxonomy" id="568076"/>
    <lineage>
        <taxon>Eukaryota</taxon>
        <taxon>Fungi</taxon>
        <taxon>Dikarya</taxon>
        <taxon>Ascomycota</taxon>
        <taxon>Pezizomycotina</taxon>
        <taxon>Sordariomycetes</taxon>
        <taxon>Hypocreomycetidae</taxon>
        <taxon>Hypocreales</taxon>
        <taxon>Clavicipitaceae</taxon>
        <taxon>Metarhizium</taxon>
    </lineage>
</organism>
<dbReference type="InterPro" id="IPR056019">
    <property type="entry name" value="DUF7598"/>
</dbReference>
<feature type="region of interest" description="Disordered" evidence="1">
    <location>
        <begin position="238"/>
        <end position="287"/>
    </location>
</feature>
<gene>
    <name evidence="4" type="ORF">X797_002333</name>
</gene>
<protein>
    <recommendedName>
        <fullName evidence="3">DUF7598 domain-containing protein</fullName>
    </recommendedName>
</protein>
<keyword evidence="2" id="KW-0812">Transmembrane</keyword>
<dbReference type="Proteomes" id="UP000030151">
    <property type="component" value="Unassembled WGS sequence"/>
</dbReference>